<gene>
    <name evidence="4" type="ORF">MNBD_BACTEROID06-649</name>
</gene>
<dbReference type="InterPro" id="IPR029759">
    <property type="entry name" value="GPX_AS"/>
</dbReference>
<dbReference type="FunFam" id="3.40.30.10:FF:000010">
    <property type="entry name" value="Glutathione peroxidase"/>
    <property type="match status" value="1"/>
</dbReference>
<dbReference type="CDD" id="cd00340">
    <property type="entry name" value="GSH_Peroxidase"/>
    <property type="match status" value="1"/>
</dbReference>
<dbReference type="PROSITE" id="PS51257">
    <property type="entry name" value="PROKAR_LIPOPROTEIN"/>
    <property type="match status" value="1"/>
</dbReference>
<reference evidence="4" key="1">
    <citation type="submission" date="2018-06" db="EMBL/GenBank/DDBJ databases">
        <authorList>
            <person name="Zhirakovskaya E."/>
        </authorList>
    </citation>
    <scope>NUCLEOTIDE SEQUENCE</scope>
</reference>
<dbReference type="EC" id="1.11.1.9" evidence="4"/>
<dbReference type="PRINTS" id="PR01011">
    <property type="entry name" value="GLUTPROXDASE"/>
</dbReference>
<sequence length="191" mass="21395">MKKLNQLLFLAFILFSCGFSKVKTRPLDMQQAAKSSIYDFKLPLLSGDSISLATFKGKKLLIVNTASECGFTPQYEGLEKLYKQYGDKVTVIGFPANNFGGQEPGTDAEIGAFCKQNYGVTFPMFSKISVKGDDMAPIYQWLTQKEKNGWNEDAPNWNFCKYLLDENGNLLSFYGSAIEPMSDDILKTIKN</sequence>
<evidence type="ECO:0000256" key="1">
    <source>
        <dbReference type="ARBA" id="ARBA00006926"/>
    </source>
</evidence>
<dbReference type="PROSITE" id="PS51355">
    <property type="entry name" value="GLUTATHIONE_PEROXID_3"/>
    <property type="match status" value="1"/>
</dbReference>
<accession>A0A3B0UVZ1</accession>
<dbReference type="GO" id="GO:0034599">
    <property type="term" value="P:cellular response to oxidative stress"/>
    <property type="evidence" value="ECO:0007669"/>
    <property type="project" value="TreeGrafter"/>
</dbReference>
<proteinExistence type="inferred from homology"/>
<dbReference type="PIRSF" id="PIRSF000303">
    <property type="entry name" value="Glutathion_perox"/>
    <property type="match status" value="1"/>
</dbReference>
<dbReference type="InterPro" id="IPR000889">
    <property type="entry name" value="Glutathione_peroxidase"/>
</dbReference>
<dbReference type="EC" id="1.11.1.15" evidence="4"/>
<dbReference type="PANTHER" id="PTHR11592">
    <property type="entry name" value="GLUTATHIONE PEROXIDASE"/>
    <property type="match status" value="1"/>
</dbReference>
<dbReference type="InterPro" id="IPR036249">
    <property type="entry name" value="Thioredoxin-like_sf"/>
</dbReference>
<comment type="similarity">
    <text evidence="1">Belongs to the glutathione peroxidase family.</text>
</comment>
<evidence type="ECO:0000256" key="3">
    <source>
        <dbReference type="ARBA" id="ARBA00023002"/>
    </source>
</evidence>
<keyword evidence="3 4" id="KW-0560">Oxidoreductase</keyword>
<dbReference type="Gene3D" id="3.40.30.10">
    <property type="entry name" value="Glutaredoxin"/>
    <property type="match status" value="1"/>
</dbReference>
<dbReference type="EMBL" id="UOES01000453">
    <property type="protein sequence ID" value="VAW28769.1"/>
    <property type="molecule type" value="Genomic_DNA"/>
</dbReference>
<name>A0A3B0UVZ1_9ZZZZ</name>
<keyword evidence="2 4" id="KW-0575">Peroxidase</keyword>
<dbReference type="SUPFAM" id="SSF52833">
    <property type="entry name" value="Thioredoxin-like"/>
    <property type="match status" value="1"/>
</dbReference>
<evidence type="ECO:0000313" key="4">
    <source>
        <dbReference type="EMBL" id="VAW28769.1"/>
    </source>
</evidence>
<dbReference type="PROSITE" id="PS00460">
    <property type="entry name" value="GLUTATHIONE_PEROXID_1"/>
    <property type="match status" value="1"/>
</dbReference>
<evidence type="ECO:0000256" key="2">
    <source>
        <dbReference type="ARBA" id="ARBA00022559"/>
    </source>
</evidence>
<protein>
    <submittedName>
        <fullName evidence="4">Glutathione peroxidase @ Thioredoxin peroxidase</fullName>
        <ecNumber evidence="4">1.11.1.15</ecNumber>
        <ecNumber evidence="4">1.11.1.9</ecNumber>
    </submittedName>
</protein>
<dbReference type="PANTHER" id="PTHR11592:SF78">
    <property type="entry name" value="GLUTATHIONE PEROXIDASE"/>
    <property type="match status" value="1"/>
</dbReference>
<dbReference type="Pfam" id="PF00255">
    <property type="entry name" value="GSHPx"/>
    <property type="match status" value="1"/>
</dbReference>
<dbReference type="AlphaFoldDB" id="A0A3B0UVZ1"/>
<organism evidence="4">
    <name type="scientific">hydrothermal vent metagenome</name>
    <dbReference type="NCBI Taxonomy" id="652676"/>
    <lineage>
        <taxon>unclassified sequences</taxon>
        <taxon>metagenomes</taxon>
        <taxon>ecological metagenomes</taxon>
    </lineage>
</organism>
<dbReference type="GO" id="GO:0004602">
    <property type="term" value="F:glutathione peroxidase activity"/>
    <property type="evidence" value="ECO:0007669"/>
    <property type="project" value="UniProtKB-EC"/>
</dbReference>